<name>A0A7J7NV97_9MAGN</name>
<evidence type="ECO:0000313" key="1">
    <source>
        <dbReference type="EMBL" id="KAF6170838.1"/>
    </source>
</evidence>
<keyword evidence="2" id="KW-1185">Reference proteome</keyword>
<accession>A0A7J7NV97</accession>
<dbReference type="Proteomes" id="UP000541444">
    <property type="component" value="Unassembled WGS sequence"/>
</dbReference>
<protein>
    <recommendedName>
        <fullName evidence="3">Ycf2</fullName>
    </recommendedName>
</protein>
<organism evidence="1 2">
    <name type="scientific">Kingdonia uniflora</name>
    <dbReference type="NCBI Taxonomy" id="39325"/>
    <lineage>
        <taxon>Eukaryota</taxon>
        <taxon>Viridiplantae</taxon>
        <taxon>Streptophyta</taxon>
        <taxon>Embryophyta</taxon>
        <taxon>Tracheophyta</taxon>
        <taxon>Spermatophyta</taxon>
        <taxon>Magnoliopsida</taxon>
        <taxon>Ranunculales</taxon>
        <taxon>Circaeasteraceae</taxon>
        <taxon>Kingdonia</taxon>
    </lineage>
</organism>
<sequence length="77" mass="9376">IFDSWRKVRILLFQNLFRNSQNFEISENSEFGFIFTVSKKIRSDRNRFYSSEKNWKNSGPLYFRSENRPKQCRDTVA</sequence>
<proteinExistence type="predicted"/>
<feature type="non-terminal residue" evidence="1">
    <location>
        <position position="1"/>
    </location>
</feature>
<evidence type="ECO:0000313" key="2">
    <source>
        <dbReference type="Proteomes" id="UP000541444"/>
    </source>
</evidence>
<evidence type="ECO:0008006" key="3">
    <source>
        <dbReference type="Google" id="ProtNLM"/>
    </source>
</evidence>
<comment type="caution">
    <text evidence="1">The sequence shown here is derived from an EMBL/GenBank/DDBJ whole genome shotgun (WGS) entry which is preliminary data.</text>
</comment>
<dbReference type="EMBL" id="JACGCM010000560">
    <property type="protein sequence ID" value="KAF6170838.1"/>
    <property type="molecule type" value="Genomic_DNA"/>
</dbReference>
<reference evidence="1 2" key="1">
    <citation type="journal article" date="2020" name="IScience">
        <title>Genome Sequencing of the Endangered Kingdonia uniflora (Circaeasteraceae, Ranunculales) Reveals Potential Mechanisms of Evolutionary Specialization.</title>
        <authorList>
            <person name="Sun Y."/>
            <person name="Deng T."/>
            <person name="Zhang A."/>
            <person name="Moore M.J."/>
            <person name="Landis J.B."/>
            <person name="Lin N."/>
            <person name="Zhang H."/>
            <person name="Zhang X."/>
            <person name="Huang J."/>
            <person name="Zhang X."/>
            <person name="Sun H."/>
            <person name="Wang H."/>
        </authorList>
    </citation>
    <scope>NUCLEOTIDE SEQUENCE [LARGE SCALE GENOMIC DNA]</scope>
    <source>
        <strain evidence="1">TB1705</strain>
        <tissue evidence="1">Leaf</tissue>
    </source>
</reference>
<feature type="non-terminal residue" evidence="1">
    <location>
        <position position="77"/>
    </location>
</feature>
<dbReference type="AlphaFoldDB" id="A0A7J7NV97"/>
<gene>
    <name evidence="1" type="ORF">GIB67_015790</name>
</gene>